<evidence type="ECO:0000313" key="9">
    <source>
        <dbReference type="Proteomes" id="UP001211907"/>
    </source>
</evidence>
<dbReference type="PROSITE" id="PS50066">
    <property type="entry name" value="MADS_BOX_2"/>
    <property type="match status" value="1"/>
</dbReference>
<evidence type="ECO:0000256" key="4">
    <source>
        <dbReference type="ARBA" id="ARBA00023163"/>
    </source>
</evidence>
<dbReference type="InterPro" id="IPR002100">
    <property type="entry name" value="TF_MADSbox"/>
</dbReference>
<dbReference type="EMBL" id="JADGJH010001577">
    <property type="protein sequence ID" value="KAJ3112054.1"/>
    <property type="molecule type" value="Genomic_DNA"/>
</dbReference>
<dbReference type="Proteomes" id="UP001211907">
    <property type="component" value="Unassembled WGS sequence"/>
</dbReference>
<evidence type="ECO:0000256" key="2">
    <source>
        <dbReference type="ARBA" id="ARBA00023015"/>
    </source>
</evidence>
<dbReference type="SUPFAM" id="SSF55455">
    <property type="entry name" value="SRF-like"/>
    <property type="match status" value="1"/>
</dbReference>
<gene>
    <name evidence="8" type="primary">MEF2A</name>
    <name evidence="8" type="ORF">HK100_002464</name>
</gene>
<keyword evidence="2" id="KW-0805">Transcription regulation</keyword>
<keyword evidence="5" id="KW-0539">Nucleus</keyword>
<evidence type="ECO:0000256" key="6">
    <source>
        <dbReference type="SAM" id="MobiDB-lite"/>
    </source>
</evidence>
<evidence type="ECO:0000313" key="8">
    <source>
        <dbReference type="EMBL" id="KAJ3112054.1"/>
    </source>
</evidence>
<feature type="domain" description="MADS-box" evidence="7">
    <location>
        <begin position="1"/>
        <end position="33"/>
    </location>
</feature>
<keyword evidence="9" id="KW-1185">Reference proteome</keyword>
<dbReference type="GO" id="GO:0003677">
    <property type="term" value="F:DNA binding"/>
    <property type="evidence" value="ECO:0007669"/>
    <property type="project" value="UniProtKB-KW"/>
</dbReference>
<dbReference type="GO" id="GO:0005634">
    <property type="term" value="C:nucleus"/>
    <property type="evidence" value="ECO:0007669"/>
    <property type="project" value="UniProtKB-SubCell"/>
</dbReference>
<name>A0AAD5SYH9_9FUNG</name>
<evidence type="ECO:0000256" key="3">
    <source>
        <dbReference type="ARBA" id="ARBA00023125"/>
    </source>
</evidence>
<dbReference type="Pfam" id="PF00319">
    <property type="entry name" value="SRF-TF"/>
    <property type="match status" value="1"/>
</dbReference>
<evidence type="ECO:0000256" key="1">
    <source>
        <dbReference type="ARBA" id="ARBA00004123"/>
    </source>
</evidence>
<reference evidence="8" key="1">
    <citation type="submission" date="2020-05" db="EMBL/GenBank/DDBJ databases">
        <title>Phylogenomic resolution of chytrid fungi.</title>
        <authorList>
            <person name="Stajich J.E."/>
            <person name="Amses K."/>
            <person name="Simmons R."/>
            <person name="Seto K."/>
            <person name="Myers J."/>
            <person name="Bonds A."/>
            <person name="Quandt C.A."/>
            <person name="Barry K."/>
            <person name="Liu P."/>
            <person name="Grigoriev I."/>
            <person name="Longcore J.E."/>
            <person name="James T.Y."/>
        </authorList>
    </citation>
    <scope>NUCLEOTIDE SEQUENCE</scope>
    <source>
        <strain evidence="8">JEL0513</strain>
    </source>
</reference>
<keyword evidence="4" id="KW-0804">Transcription</keyword>
<comment type="subcellular location">
    <subcellularLocation>
        <location evidence="1">Nucleus</location>
    </subcellularLocation>
</comment>
<dbReference type="Gene3D" id="3.40.1810.10">
    <property type="entry name" value="Transcription factor, MADS-box"/>
    <property type="match status" value="1"/>
</dbReference>
<dbReference type="InterPro" id="IPR036879">
    <property type="entry name" value="TF_MADSbox_sf"/>
</dbReference>
<comment type="caution">
    <text evidence="8">The sequence shown here is derived from an EMBL/GenBank/DDBJ whole genome shotgun (WGS) entry which is preliminary data.</text>
</comment>
<dbReference type="SMART" id="SM00432">
    <property type="entry name" value="MADS"/>
    <property type="match status" value="1"/>
</dbReference>
<dbReference type="GO" id="GO:0045944">
    <property type="term" value="P:positive regulation of transcription by RNA polymerase II"/>
    <property type="evidence" value="ECO:0007669"/>
    <property type="project" value="UniProtKB-ARBA"/>
</dbReference>
<protein>
    <submittedName>
        <fullName evidence="8">Myocyte enhancer factor</fullName>
    </submittedName>
</protein>
<organism evidence="8 9">
    <name type="scientific">Physocladia obscura</name>
    <dbReference type="NCBI Taxonomy" id="109957"/>
    <lineage>
        <taxon>Eukaryota</taxon>
        <taxon>Fungi</taxon>
        <taxon>Fungi incertae sedis</taxon>
        <taxon>Chytridiomycota</taxon>
        <taxon>Chytridiomycota incertae sedis</taxon>
        <taxon>Chytridiomycetes</taxon>
        <taxon>Chytridiales</taxon>
        <taxon>Chytriomycetaceae</taxon>
        <taxon>Physocladia</taxon>
    </lineage>
</organism>
<proteinExistence type="predicted"/>
<keyword evidence="3" id="KW-0238">DNA-binding</keyword>
<feature type="compositionally biased region" description="Acidic residues" evidence="6">
    <location>
        <begin position="264"/>
        <end position="275"/>
    </location>
</feature>
<feature type="region of interest" description="Disordered" evidence="6">
    <location>
        <begin position="162"/>
        <end position="293"/>
    </location>
</feature>
<accession>A0AAD5SYH9</accession>
<feature type="compositionally biased region" description="Low complexity" evidence="6">
    <location>
        <begin position="218"/>
        <end position="239"/>
    </location>
</feature>
<sequence length="293" mass="32474">MKKAFELSILCDCEIALIIINNNNKLVQYASTDMDKILLKYTEYTEPHESRGNVDFQNLIDNDDDDEEAGFTDLNNVAPAATTASTPDSATTSAAQQHILGTHMQIPMQNAAGGVSYFVPSQTSTDSLLAAMTTPDSQTSNPLSSGTTAQFSQQFYASAQNYWQQQQQHQQQQQVQQHQQDLSHHFDGASSSSSSSHNFSVPNFVGDSHINQNTHGFQLLHPQQQQQQGYQQEHQQQEQISGNIEEIKAKRNMSGKRATGYVADGDDLNDNDYGEEGGTTKRFVEYSIPKTSN</sequence>
<dbReference type="GO" id="GO:0046983">
    <property type="term" value="F:protein dimerization activity"/>
    <property type="evidence" value="ECO:0007669"/>
    <property type="project" value="InterPro"/>
</dbReference>
<evidence type="ECO:0000259" key="7">
    <source>
        <dbReference type="PROSITE" id="PS50066"/>
    </source>
</evidence>
<evidence type="ECO:0000256" key="5">
    <source>
        <dbReference type="ARBA" id="ARBA00023242"/>
    </source>
</evidence>
<feature type="compositionally biased region" description="Low complexity" evidence="6">
    <location>
        <begin position="162"/>
        <end position="180"/>
    </location>
</feature>
<dbReference type="AlphaFoldDB" id="A0AAD5SYH9"/>